<dbReference type="RefSeq" id="WP_344369736.1">
    <property type="nucleotide sequence ID" value="NZ_BAAAPW010000001.1"/>
</dbReference>
<keyword evidence="8" id="KW-1185">Reference proteome</keyword>
<protein>
    <submittedName>
        <fullName evidence="7">Amino acid permease</fullName>
    </submittedName>
</protein>
<comment type="caution">
    <text evidence="7">The sequence shown here is derived from an EMBL/GenBank/DDBJ whole genome shotgun (WGS) entry which is preliminary data.</text>
</comment>
<feature type="transmembrane region" description="Helical" evidence="6">
    <location>
        <begin position="55"/>
        <end position="78"/>
    </location>
</feature>
<reference evidence="8" key="1">
    <citation type="journal article" date="2019" name="Int. J. Syst. Evol. Microbiol.">
        <title>The Global Catalogue of Microorganisms (GCM) 10K type strain sequencing project: providing services to taxonomists for standard genome sequencing and annotation.</title>
        <authorList>
            <consortium name="The Broad Institute Genomics Platform"/>
            <consortium name="The Broad Institute Genome Sequencing Center for Infectious Disease"/>
            <person name="Wu L."/>
            <person name="Ma J."/>
        </authorList>
    </citation>
    <scope>NUCLEOTIDE SEQUENCE [LARGE SCALE GENOMIC DNA]</scope>
    <source>
        <strain evidence="8">JCM 15672</strain>
    </source>
</reference>
<dbReference type="Gene3D" id="1.20.1740.10">
    <property type="entry name" value="Amino acid/polyamine transporter I"/>
    <property type="match status" value="1"/>
</dbReference>
<evidence type="ECO:0000256" key="5">
    <source>
        <dbReference type="ARBA" id="ARBA00023136"/>
    </source>
</evidence>
<dbReference type="PANTHER" id="PTHR42770:SF11">
    <property type="entry name" value="INNER MEMBRANE TRANSPORT PROTEIN YBAT"/>
    <property type="match status" value="1"/>
</dbReference>
<dbReference type="EMBL" id="BAAAPW010000001">
    <property type="protein sequence ID" value="GAA2027546.1"/>
    <property type="molecule type" value="Genomic_DNA"/>
</dbReference>
<name>A0ABP5FM26_9MICO</name>
<feature type="transmembrane region" description="Helical" evidence="6">
    <location>
        <begin position="135"/>
        <end position="153"/>
    </location>
</feature>
<comment type="subcellular location">
    <subcellularLocation>
        <location evidence="1">Cell membrane</location>
        <topology evidence="1">Multi-pass membrane protein</topology>
    </subcellularLocation>
</comment>
<dbReference type="InterPro" id="IPR002293">
    <property type="entry name" value="AA/rel_permease1"/>
</dbReference>
<feature type="transmembrane region" description="Helical" evidence="6">
    <location>
        <begin position="99"/>
        <end position="123"/>
    </location>
</feature>
<feature type="transmembrane region" description="Helical" evidence="6">
    <location>
        <begin position="165"/>
        <end position="185"/>
    </location>
</feature>
<feature type="transmembrane region" description="Helical" evidence="6">
    <location>
        <begin position="328"/>
        <end position="348"/>
    </location>
</feature>
<evidence type="ECO:0000313" key="8">
    <source>
        <dbReference type="Proteomes" id="UP001501196"/>
    </source>
</evidence>
<feature type="transmembrane region" description="Helical" evidence="6">
    <location>
        <begin position="354"/>
        <end position="377"/>
    </location>
</feature>
<keyword evidence="2" id="KW-1003">Cell membrane</keyword>
<dbReference type="Pfam" id="PF13520">
    <property type="entry name" value="AA_permease_2"/>
    <property type="match status" value="1"/>
</dbReference>
<feature type="transmembrane region" description="Helical" evidence="6">
    <location>
        <begin position="284"/>
        <end position="307"/>
    </location>
</feature>
<feature type="transmembrane region" description="Helical" evidence="6">
    <location>
        <begin position="412"/>
        <end position="429"/>
    </location>
</feature>
<proteinExistence type="predicted"/>
<keyword evidence="4 6" id="KW-1133">Transmembrane helix</keyword>
<feature type="transmembrane region" description="Helical" evidence="6">
    <location>
        <begin position="28"/>
        <end position="49"/>
    </location>
</feature>
<evidence type="ECO:0000256" key="1">
    <source>
        <dbReference type="ARBA" id="ARBA00004651"/>
    </source>
</evidence>
<feature type="transmembrane region" description="Helical" evidence="6">
    <location>
        <begin position="197"/>
        <end position="215"/>
    </location>
</feature>
<sequence>MDSARRFPFHPRVEVAARGDRKLRLRDATAMAVGGMIGGGIFSVLGVTVGLAGHLAWVAFAIGGLIALMTAHSFGALSMRAGRSGGLFVFLADAGHRSLGAMLSWLLMFGYVIALAVYGFTFGHYAANVLGLPEVAADAGSVLVLAVFLLINLRGVGASAWSEDLVVAVKLLVLALIAGVGLAHFSPERLAPASDLTVAGVFVAASSIFVAYEGFELLSYDYDDIERPRRTLPRALYLSVGLVAVIYVVVTIGTQMLVSDDQIVAQREVAFATAGQAALGTAGYWIATLGALLASSSAINATLFSTARQMHEVASAGELPAVFARSRRGLPVSALVLLAVFGAAFAMLPDIGSLLAFGSAMFLMVFGVTNALAFLVLRGALSRAVSGIGALACTAALVTLVVQQLASSPSTVLLMAVCVLLVAALRWGFVRRRSHRSASDADDRERR</sequence>
<dbReference type="InterPro" id="IPR050367">
    <property type="entry name" value="APC_superfamily"/>
</dbReference>
<evidence type="ECO:0000313" key="7">
    <source>
        <dbReference type="EMBL" id="GAA2027546.1"/>
    </source>
</evidence>
<dbReference type="PANTHER" id="PTHR42770">
    <property type="entry name" value="AMINO ACID TRANSPORTER-RELATED"/>
    <property type="match status" value="1"/>
</dbReference>
<gene>
    <name evidence="7" type="ORF">GCM10009819_08750</name>
</gene>
<dbReference type="Proteomes" id="UP001501196">
    <property type="component" value="Unassembled WGS sequence"/>
</dbReference>
<evidence type="ECO:0000256" key="6">
    <source>
        <dbReference type="SAM" id="Phobius"/>
    </source>
</evidence>
<dbReference type="PIRSF" id="PIRSF006060">
    <property type="entry name" value="AA_transporter"/>
    <property type="match status" value="1"/>
</dbReference>
<feature type="transmembrane region" description="Helical" evidence="6">
    <location>
        <begin position="236"/>
        <end position="258"/>
    </location>
</feature>
<feature type="transmembrane region" description="Helical" evidence="6">
    <location>
        <begin position="384"/>
        <end position="406"/>
    </location>
</feature>
<evidence type="ECO:0000256" key="2">
    <source>
        <dbReference type="ARBA" id="ARBA00022475"/>
    </source>
</evidence>
<keyword evidence="3 6" id="KW-0812">Transmembrane</keyword>
<evidence type="ECO:0000256" key="3">
    <source>
        <dbReference type="ARBA" id="ARBA00022692"/>
    </source>
</evidence>
<evidence type="ECO:0000256" key="4">
    <source>
        <dbReference type="ARBA" id="ARBA00022989"/>
    </source>
</evidence>
<accession>A0ABP5FM26</accession>
<keyword evidence="5 6" id="KW-0472">Membrane</keyword>
<organism evidence="7 8">
    <name type="scientific">Agromyces tropicus</name>
    <dbReference type="NCBI Taxonomy" id="555371"/>
    <lineage>
        <taxon>Bacteria</taxon>
        <taxon>Bacillati</taxon>
        <taxon>Actinomycetota</taxon>
        <taxon>Actinomycetes</taxon>
        <taxon>Micrococcales</taxon>
        <taxon>Microbacteriaceae</taxon>
        <taxon>Agromyces</taxon>
    </lineage>
</organism>